<keyword evidence="5" id="KW-0012">Acyltransferase</keyword>
<dbReference type="PANTHER" id="PTHR10925:SF5">
    <property type="entry name" value="RNA CYTIDINE ACETYLTRANSFERASE"/>
    <property type="match status" value="1"/>
</dbReference>
<evidence type="ECO:0000256" key="5">
    <source>
        <dbReference type="ARBA" id="ARBA00023315"/>
    </source>
</evidence>
<evidence type="ECO:0000256" key="3">
    <source>
        <dbReference type="ARBA" id="ARBA00022741"/>
    </source>
</evidence>
<evidence type="ECO:0000256" key="1">
    <source>
        <dbReference type="ARBA" id="ARBA00022679"/>
    </source>
</evidence>
<dbReference type="GO" id="GO:0002101">
    <property type="term" value="P:tRNA wobble cytosine modification"/>
    <property type="evidence" value="ECO:0007669"/>
    <property type="project" value="TreeGrafter"/>
</dbReference>
<dbReference type="SUPFAM" id="SSF52540">
    <property type="entry name" value="P-loop containing nucleoside triphosphate hydrolases"/>
    <property type="match status" value="1"/>
</dbReference>
<dbReference type="Pfam" id="PF13718">
    <property type="entry name" value="GNAT_acetyltr_2"/>
    <property type="match status" value="1"/>
</dbReference>
<dbReference type="GO" id="GO:0000049">
    <property type="term" value="F:tRNA binding"/>
    <property type="evidence" value="ECO:0007669"/>
    <property type="project" value="TreeGrafter"/>
</dbReference>
<dbReference type="InterPro" id="IPR027417">
    <property type="entry name" value="P-loop_NTPase"/>
</dbReference>
<dbReference type="InterPro" id="IPR007807">
    <property type="entry name" value="TcmA/NAT10_helicase"/>
</dbReference>
<feature type="domain" description="TcmA/NAT10 helicase" evidence="6">
    <location>
        <begin position="18"/>
        <end position="181"/>
    </location>
</feature>
<evidence type="ECO:0000259" key="6">
    <source>
        <dbReference type="Pfam" id="PF05127"/>
    </source>
</evidence>
<sequence>MVKQVIKVYEGRSKRPLIVTASRGRGKSTGLALAAFYLMSNHKVNIIVTSPHKNNVVAVFNKLAELFRECFNWKFEFQNSSIQYMSPEDAVKYNIRPCLLFVDEAASIPIEILKELALSFNRVVFSSTVHGYEGTGRGFEIKFKKFMKIKFPNCNFFELHEPIRWSTDDPLESWLDELLLVNDISPSNMIGTFNKKFLKVDNNYLSNNENILKQVFTLLVDSHYQTQPSDLKQLLNKGNLVVFLVMEGDTLLGCALVEKEYNFSKEDSLNIFRGRKRTKGNLLQQSLSVYCNQFDLLLNNFGRIMRIAVLNNRRQEKIGSGLINQIRKWATINAIDIVGTSFGIDSELLNFWFSNNYKPVKLGIHKDASSGLYSIVMLDSKIKRYDEFERLFDLFNYSFVNSLSSTYKNEPIDYLYTILLNIKLPFESFPDENTYIKKYLNGQMHYEFVEFILKQWLIKVIYQKKASLENCSILILKIIQSKDWTICAKKNNLNGRRETEKFLKQKISILLNQKN</sequence>
<dbReference type="GO" id="GO:0005524">
    <property type="term" value="F:ATP binding"/>
    <property type="evidence" value="ECO:0007669"/>
    <property type="project" value="UniProtKB-KW"/>
</dbReference>
<dbReference type="EMBL" id="CP022356">
    <property type="protein sequence ID" value="ASK79710.1"/>
    <property type="molecule type" value="Genomic_DNA"/>
</dbReference>
<dbReference type="AlphaFoldDB" id="A0A220VHI4"/>
<proteinExistence type="predicted"/>
<evidence type="ECO:0000313" key="9">
    <source>
        <dbReference type="Proteomes" id="UP000242175"/>
    </source>
</evidence>
<keyword evidence="9" id="KW-1185">Reference proteome</keyword>
<organism evidence="8 9">
    <name type="scientific">Paraphotobacterium marinum</name>
    <dbReference type="NCBI Taxonomy" id="1755811"/>
    <lineage>
        <taxon>Bacteria</taxon>
        <taxon>Pseudomonadati</taxon>
        <taxon>Pseudomonadota</taxon>
        <taxon>Gammaproteobacteria</taxon>
        <taxon>Vibrionales</taxon>
        <taxon>Vibrionaceae</taxon>
        <taxon>Paraphotobacterium</taxon>
    </lineage>
</organism>
<dbReference type="Gene3D" id="3.40.50.300">
    <property type="entry name" value="P-loop containing nucleotide triphosphate hydrolases"/>
    <property type="match status" value="1"/>
</dbReference>
<dbReference type="Proteomes" id="UP000242175">
    <property type="component" value="Chromosome small"/>
</dbReference>
<dbReference type="Pfam" id="PF05127">
    <property type="entry name" value="NAT10_TcmA_helicase"/>
    <property type="match status" value="1"/>
</dbReference>
<protein>
    <recommendedName>
        <fullName evidence="10">N-acetyltransferase domain-containing protein</fullName>
    </recommendedName>
</protein>
<feature type="domain" description="N-acetyltransferase" evidence="7">
    <location>
        <begin position="332"/>
        <end position="379"/>
    </location>
</feature>
<evidence type="ECO:0000313" key="8">
    <source>
        <dbReference type="EMBL" id="ASK79710.1"/>
    </source>
</evidence>
<accession>A0A220VHI4</accession>
<dbReference type="InterPro" id="IPR032672">
    <property type="entry name" value="TmcA/NAT10/Kre33"/>
</dbReference>
<dbReference type="SUPFAM" id="SSF55729">
    <property type="entry name" value="Acyl-CoA N-acyltransferases (Nat)"/>
    <property type="match status" value="1"/>
</dbReference>
<name>A0A220VHI4_9GAMM</name>
<dbReference type="Gene3D" id="3.40.630.30">
    <property type="match status" value="1"/>
</dbReference>
<dbReference type="OrthoDB" id="5578851at2"/>
<dbReference type="GO" id="GO:1904812">
    <property type="term" value="P:rRNA acetylation involved in maturation of SSU-rRNA"/>
    <property type="evidence" value="ECO:0007669"/>
    <property type="project" value="TreeGrafter"/>
</dbReference>
<evidence type="ECO:0000259" key="7">
    <source>
        <dbReference type="Pfam" id="PF13718"/>
    </source>
</evidence>
<dbReference type="InterPro" id="IPR000182">
    <property type="entry name" value="GNAT_dom"/>
</dbReference>
<gene>
    <name evidence="8" type="ORF">CF386_11735</name>
</gene>
<dbReference type="RefSeq" id="WP_089074618.1">
    <property type="nucleotide sequence ID" value="NZ_CP022356.1"/>
</dbReference>
<keyword evidence="3" id="KW-0547">Nucleotide-binding</keyword>
<dbReference type="KEGG" id="pmai:CF386_11735"/>
<dbReference type="GO" id="GO:1990883">
    <property type="term" value="F:18S rRNA cytidine N-acetyltransferase activity"/>
    <property type="evidence" value="ECO:0007669"/>
    <property type="project" value="TreeGrafter"/>
</dbReference>
<dbReference type="GO" id="GO:0051392">
    <property type="term" value="F:tRNA cytidine N4-acetyltransferase activity"/>
    <property type="evidence" value="ECO:0007669"/>
    <property type="project" value="TreeGrafter"/>
</dbReference>
<keyword evidence="2" id="KW-0819">tRNA processing</keyword>
<evidence type="ECO:0000256" key="2">
    <source>
        <dbReference type="ARBA" id="ARBA00022694"/>
    </source>
</evidence>
<evidence type="ECO:0008006" key="10">
    <source>
        <dbReference type="Google" id="ProtNLM"/>
    </source>
</evidence>
<keyword evidence="4" id="KW-0067">ATP-binding</keyword>
<dbReference type="InterPro" id="IPR016181">
    <property type="entry name" value="Acyl_CoA_acyltransferase"/>
</dbReference>
<keyword evidence="1" id="KW-0808">Transferase</keyword>
<reference evidence="8 9" key="1">
    <citation type="journal article" date="2016" name="Int. J. Syst. Evol. Microbiol.">
        <title>Paraphotobacterium marinum gen. nov., sp. nov., a member of the family Vibrionaceae, isolated from surface seawater.</title>
        <authorList>
            <person name="Huang Z."/>
            <person name="Dong C."/>
            <person name="Shao Z."/>
        </authorList>
    </citation>
    <scope>NUCLEOTIDE SEQUENCE [LARGE SCALE GENOMIC DNA]</scope>
    <source>
        <strain evidence="8 9">NSCS20N07D</strain>
    </source>
</reference>
<evidence type="ECO:0000256" key="4">
    <source>
        <dbReference type="ARBA" id="ARBA00022840"/>
    </source>
</evidence>
<dbReference type="PANTHER" id="PTHR10925">
    <property type="entry name" value="N-ACETYLTRANSFERASE 10"/>
    <property type="match status" value="1"/>
</dbReference>
<dbReference type="GO" id="GO:0051391">
    <property type="term" value="P:tRNA acetylation"/>
    <property type="evidence" value="ECO:0007669"/>
    <property type="project" value="TreeGrafter"/>
</dbReference>